<protein>
    <submittedName>
        <fullName evidence="1">Uncharacterized protein</fullName>
    </submittedName>
</protein>
<accession>A0ABW5K2Q5</accession>
<organism evidence="1 2">
    <name type="scientific">Lacinutrix gracilariae</name>
    <dbReference type="NCBI Taxonomy" id="1747198"/>
    <lineage>
        <taxon>Bacteria</taxon>
        <taxon>Pseudomonadati</taxon>
        <taxon>Bacteroidota</taxon>
        <taxon>Flavobacteriia</taxon>
        <taxon>Flavobacteriales</taxon>
        <taxon>Flavobacteriaceae</taxon>
        <taxon>Lacinutrix</taxon>
    </lineage>
</organism>
<reference evidence="2" key="1">
    <citation type="journal article" date="2019" name="Int. J. Syst. Evol. Microbiol.">
        <title>The Global Catalogue of Microorganisms (GCM) 10K type strain sequencing project: providing services to taxonomists for standard genome sequencing and annotation.</title>
        <authorList>
            <consortium name="The Broad Institute Genomics Platform"/>
            <consortium name="The Broad Institute Genome Sequencing Center for Infectious Disease"/>
            <person name="Wu L."/>
            <person name="Ma J."/>
        </authorList>
    </citation>
    <scope>NUCLEOTIDE SEQUENCE [LARGE SCALE GENOMIC DNA]</scope>
    <source>
        <strain evidence="2">KCTC 42808</strain>
    </source>
</reference>
<dbReference type="EMBL" id="JBHULM010000011">
    <property type="protein sequence ID" value="MFD2542313.1"/>
    <property type="molecule type" value="Genomic_DNA"/>
</dbReference>
<dbReference type="Proteomes" id="UP001597467">
    <property type="component" value="Unassembled WGS sequence"/>
</dbReference>
<gene>
    <name evidence="1" type="ORF">ACFSSB_08280</name>
</gene>
<dbReference type="RefSeq" id="WP_379903071.1">
    <property type="nucleotide sequence ID" value="NZ_JBHULM010000011.1"/>
</dbReference>
<dbReference type="InterPro" id="IPR011049">
    <property type="entry name" value="Serralysin-like_metalloprot_C"/>
</dbReference>
<evidence type="ECO:0000313" key="1">
    <source>
        <dbReference type="EMBL" id="MFD2542313.1"/>
    </source>
</evidence>
<evidence type="ECO:0000313" key="2">
    <source>
        <dbReference type="Proteomes" id="UP001597467"/>
    </source>
</evidence>
<keyword evidence="2" id="KW-1185">Reference proteome</keyword>
<dbReference type="Gene3D" id="2.150.10.10">
    <property type="entry name" value="Serralysin-like metalloprotease, C-terminal"/>
    <property type="match status" value="1"/>
</dbReference>
<proteinExistence type="predicted"/>
<comment type="caution">
    <text evidence="1">The sequence shown here is derived from an EMBL/GenBank/DDBJ whole genome shotgun (WGS) entry which is preliminary data.</text>
</comment>
<name>A0ABW5K2Q5_9FLAO</name>
<sequence>MKNNLHKARPLKQRAFLFYILLCIGSFSFAQVGIGNSNPQATLDITASNQAAPTNADGLLIPRIDAFPATNPTAAQDGMLVYLTTTVGLDTKGFYHWDQATTNWIRFSSIEKLNDLSDAKSDDDGTNDGSSVFIGIGAGQGDDGDHNQNVAVGYNALMSNINGDANSAFGFQALNLNTSLNNSAFGFRALATNSSGRRNSAFGRGALEANTTANFNTAVGTQALTSNTIGDYNVAIGELALSNNVTGSSNTAIGREALNNNTTGQNTAVGYRALYLNEDGLQNTSVGFEALNNNVSSNNNTALGYGALKQNISGGNTAIGALAGALIANDDDTSTANVLIGQLTGEELDGFNNVFIGQQAGRFTTGNENVFLGRQAGRNNNGSSNVFIGNRAGFNGAWGAVSNTLLIQNENSATPLIYGDFGNDRVGIDKIATTHTLEVNGTTEATQYKVSALNTAPASSTALGEEGEIRVTATHIYVCIATNTWVRAALTTW</sequence>